<keyword evidence="3" id="KW-1185">Reference proteome</keyword>
<evidence type="ECO:0000256" key="1">
    <source>
        <dbReference type="SAM" id="SignalP"/>
    </source>
</evidence>
<gene>
    <name evidence="2" type="ORF">GCM10011316_07170</name>
</gene>
<organism evidence="2 3">
    <name type="scientific">Roseibium aquae</name>
    <dbReference type="NCBI Taxonomy" id="1323746"/>
    <lineage>
        <taxon>Bacteria</taxon>
        <taxon>Pseudomonadati</taxon>
        <taxon>Pseudomonadota</taxon>
        <taxon>Alphaproteobacteria</taxon>
        <taxon>Hyphomicrobiales</taxon>
        <taxon>Stappiaceae</taxon>
        <taxon>Roseibium</taxon>
    </lineage>
</organism>
<sequence>MLLAKRLSKTVIFMMCLASPASAAEFLVFHPNSGTLDSPNPSMVVTQHQTDEPSVLERALVLYFDGPSENEVQLGAIRSFKCVKEDAFEKYTYTELASGSGFFDCGSRDVFQSVSIHDGTARINLKGMPAAATSGQWQQFWIPLKRTSEQFDTVSAVQLQVGGADVLGGEGCPTMCFILPKTGSVDQAFVDRWTQ</sequence>
<keyword evidence="1" id="KW-0732">Signal</keyword>
<evidence type="ECO:0000313" key="2">
    <source>
        <dbReference type="EMBL" id="GGB37606.1"/>
    </source>
</evidence>
<dbReference type="EMBL" id="BMFA01000001">
    <property type="protein sequence ID" value="GGB37606.1"/>
    <property type="molecule type" value="Genomic_DNA"/>
</dbReference>
<protein>
    <submittedName>
        <fullName evidence="2">Uncharacterized protein</fullName>
    </submittedName>
</protein>
<reference evidence="2" key="1">
    <citation type="journal article" date="2014" name="Int. J. Syst. Evol. Microbiol.">
        <title>Complete genome sequence of Corynebacterium casei LMG S-19264T (=DSM 44701T), isolated from a smear-ripened cheese.</title>
        <authorList>
            <consortium name="US DOE Joint Genome Institute (JGI-PGF)"/>
            <person name="Walter F."/>
            <person name="Albersmeier A."/>
            <person name="Kalinowski J."/>
            <person name="Ruckert C."/>
        </authorList>
    </citation>
    <scope>NUCLEOTIDE SEQUENCE</scope>
    <source>
        <strain evidence="2">CGMCC 1.12426</strain>
    </source>
</reference>
<dbReference type="AlphaFoldDB" id="A0A916TA78"/>
<feature type="signal peptide" evidence="1">
    <location>
        <begin position="1"/>
        <end position="23"/>
    </location>
</feature>
<feature type="chain" id="PRO_5037817129" evidence="1">
    <location>
        <begin position="24"/>
        <end position="195"/>
    </location>
</feature>
<reference evidence="2" key="2">
    <citation type="submission" date="2020-09" db="EMBL/GenBank/DDBJ databases">
        <authorList>
            <person name="Sun Q."/>
            <person name="Zhou Y."/>
        </authorList>
    </citation>
    <scope>NUCLEOTIDE SEQUENCE</scope>
    <source>
        <strain evidence="2">CGMCC 1.12426</strain>
    </source>
</reference>
<evidence type="ECO:0000313" key="3">
    <source>
        <dbReference type="Proteomes" id="UP000605148"/>
    </source>
</evidence>
<comment type="caution">
    <text evidence="2">The sequence shown here is derived from an EMBL/GenBank/DDBJ whole genome shotgun (WGS) entry which is preliminary data.</text>
</comment>
<dbReference type="Proteomes" id="UP000605148">
    <property type="component" value="Unassembled WGS sequence"/>
</dbReference>
<name>A0A916TA78_9HYPH</name>
<accession>A0A916TA78</accession>
<proteinExistence type="predicted"/>